<dbReference type="RefSeq" id="WP_308288345.1">
    <property type="nucleotide sequence ID" value="NZ_BAAAWF010000090.1"/>
</dbReference>
<organism evidence="2 3">
    <name type="scientific">Streptomyces echinatus</name>
    <dbReference type="NCBI Taxonomy" id="67293"/>
    <lineage>
        <taxon>Bacteria</taxon>
        <taxon>Bacillati</taxon>
        <taxon>Actinomycetota</taxon>
        <taxon>Actinomycetes</taxon>
        <taxon>Kitasatosporales</taxon>
        <taxon>Streptomycetaceae</taxon>
        <taxon>Streptomyces</taxon>
    </lineage>
</organism>
<dbReference type="AlphaFoldDB" id="A0A7W9Q2V1"/>
<accession>A0A7W9Q2V1</accession>
<evidence type="ECO:0000313" key="3">
    <source>
        <dbReference type="Proteomes" id="UP000585836"/>
    </source>
</evidence>
<protein>
    <submittedName>
        <fullName evidence="2">Uncharacterized protein</fullName>
    </submittedName>
</protein>
<feature type="region of interest" description="Disordered" evidence="1">
    <location>
        <begin position="49"/>
        <end position="109"/>
    </location>
</feature>
<reference evidence="2 3" key="1">
    <citation type="submission" date="2020-08" db="EMBL/GenBank/DDBJ databases">
        <title>Genomic Encyclopedia of Type Strains, Phase III (KMG-III): the genomes of soil and plant-associated and newly described type strains.</title>
        <authorList>
            <person name="Whitman W."/>
        </authorList>
    </citation>
    <scope>NUCLEOTIDE SEQUENCE [LARGE SCALE GENOMIC DNA]</scope>
    <source>
        <strain evidence="2 3">CECT 3313</strain>
    </source>
</reference>
<sequence>MSAGLDELARLEENPADPARAQALSTALAVRAALDADFRRSLEAWHEQAKRAHTGGGTVHNEVKGGNQYGPVVMGQNFSNLSFGSPAAAPAPPPTAQQDPDHSNPPQRG</sequence>
<dbReference type="EMBL" id="JACHJK010000028">
    <property type="protein sequence ID" value="MBB5932599.1"/>
    <property type="molecule type" value="Genomic_DNA"/>
</dbReference>
<gene>
    <name evidence="2" type="ORF">FHS34_008109</name>
</gene>
<keyword evidence="3" id="KW-1185">Reference proteome</keyword>
<proteinExistence type="predicted"/>
<evidence type="ECO:0000256" key="1">
    <source>
        <dbReference type="SAM" id="MobiDB-lite"/>
    </source>
</evidence>
<name>A0A7W9Q2V1_9ACTN</name>
<comment type="caution">
    <text evidence="2">The sequence shown here is derived from an EMBL/GenBank/DDBJ whole genome shotgun (WGS) entry which is preliminary data.</text>
</comment>
<dbReference type="Proteomes" id="UP000585836">
    <property type="component" value="Unassembled WGS sequence"/>
</dbReference>
<evidence type="ECO:0000313" key="2">
    <source>
        <dbReference type="EMBL" id="MBB5932599.1"/>
    </source>
</evidence>